<accession>A0ABN0KM50</accession>
<gene>
    <name evidence="2" type="ORF">OMS_02063</name>
</gene>
<evidence type="ECO:0000313" key="3">
    <source>
        <dbReference type="Proteomes" id="UP000014210"/>
    </source>
</evidence>
<feature type="compositionally biased region" description="Polar residues" evidence="1">
    <location>
        <begin position="14"/>
        <end position="28"/>
    </location>
</feature>
<feature type="compositionally biased region" description="Basic and acidic residues" evidence="1">
    <location>
        <begin position="1"/>
        <end position="13"/>
    </location>
</feature>
<dbReference type="EMBL" id="AHYU01000038">
    <property type="protein sequence ID" value="EOT31550.1"/>
    <property type="molecule type" value="Genomic_DNA"/>
</dbReference>
<reference evidence="2 3" key="1">
    <citation type="submission" date="2013-03" db="EMBL/GenBank/DDBJ databases">
        <title>The Genome Sequence of Enterococcus durans ATCC_6056 (Illumina only assembly).</title>
        <authorList>
            <consortium name="The Broad Institute Genomics Platform"/>
            <consortium name="The Broad Institute Genome Sequencing Center for Infectious Disease"/>
            <person name="Earl A."/>
            <person name="Russ C."/>
            <person name="Gilmore M."/>
            <person name="Surin D."/>
            <person name="Walker B."/>
            <person name="Young S."/>
            <person name="Zeng Q."/>
            <person name="Gargeya S."/>
            <person name="Fitzgerald M."/>
            <person name="Haas B."/>
            <person name="Abouelleil A."/>
            <person name="Allen A.W."/>
            <person name="Alvarado L."/>
            <person name="Arachchi H.M."/>
            <person name="Berlin A.M."/>
            <person name="Chapman S.B."/>
            <person name="Gainer-Dewar J."/>
            <person name="Goldberg J."/>
            <person name="Griggs A."/>
            <person name="Gujja S."/>
            <person name="Hansen M."/>
            <person name="Howarth C."/>
            <person name="Imamovic A."/>
            <person name="Ireland A."/>
            <person name="Larimer J."/>
            <person name="McCowan C."/>
            <person name="Murphy C."/>
            <person name="Pearson M."/>
            <person name="Poon T.W."/>
            <person name="Priest M."/>
            <person name="Roberts A."/>
            <person name="Saif S."/>
            <person name="Shea T."/>
            <person name="Sisk P."/>
            <person name="Sykes S."/>
            <person name="Wortman J."/>
            <person name="Nusbaum C."/>
            <person name="Birren B."/>
        </authorList>
    </citation>
    <scope>NUCLEOTIDE SEQUENCE [LARGE SCALE GENOMIC DNA]</scope>
    <source>
        <strain evidence="2 3">ATCC 6056</strain>
    </source>
</reference>
<feature type="region of interest" description="Disordered" evidence="1">
    <location>
        <begin position="1"/>
        <end position="59"/>
    </location>
</feature>
<feature type="compositionally biased region" description="Basic and acidic residues" evidence="1">
    <location>
        <begin position="42"/>
        <end position="59"/>
    </location>
</feature>
<evidence type="ECO:0000313" key="2">
    <source>
        <dbReference type="EMBL" id="EOT31550.1"/>
    </source>
</evidence>
<dbReference type="Proteomes" id="UP000014210">
    <property type="component" value="Unassembled WGS sequence"/>
</dbReference>
<organism evidence="2 3">
    <name type="scientific">Enterococcus durans ATCC 6056</name>
    <dbReference type="NCBI Taxonomy" id="1140001"/>
    <lineage>
        <taxon>Bacteria</taxon>
        <taxon>Bacillati</taxon>
        <taxon>Bacillota</taxon>
        <taxon>Bacilli</taxon>
        <taxon>Lactobacillales</taxon>
        <taxon>Enterococcaceae</taxon>
        <taxon>Enterococcus</taxon>
    </lineage>
</organism>
<evidence type="ECO:0000256" key="1">
    <source>
        <dbReference type="SAM" id="MobiDB-lite"/>
    </source>
</evidence>
<sequence>MCKEQVTKQKNTRDNSAATTSFASTRVSKQAEKQQSAHKRTLPKDKICNKTESKKVKQS</sequence>
<proteinExistence type="predicted"/>
<protein>
    <submittedName>
        <fullName evidence="2">Uncharacterized protein</fullName>
    </submittedName>
</protein>
<keyword evidence="3" id="KW-1185">Reference proteome</keyword>
<name>A0ABN0KM50_9ENTE</name>
<comment type="caution">
    <text evidence="2">The sequence shown here is derived from an EMBL/GenBank/DDBJ whole genome shotgun (WGS) entry which is preliminary data.</text>
</comment>